<dbReference type="EMBL" id="LR903192">
    <property type="protein sequence ID" value="CAD7251622.1"/>
    <property type="molecule type" value="Genomic_DNA"/>
</dbReference>
<name>A0A7R9AD08_9CRUS</name>
<feature type="compositionally biased region" description="Basic and acidic residues" evidence="1">
    <location>
        <begin position="74"/>
        <end position="84"/>
    </location>
</feature>
<feature type="region of interest" description="Disordered" evidence="1">
    <location>
        <begin position="14"/>
        <end position="34"/>
    </location>
</feature>
<evidence type="ECO:0000313" key="3">
    <source>
        <dbReference type="Proteomes" id="UP000677054"/>
    </source>
</evidence>
<organism evidence="2">
    <name type="scientific">Darwinula stevensoni</name>
    <dbReference type="NCBI Taxonomy" id="69355"/>
    <lineage>
        <taxon>Eukaryota</taxon>
        <taxon>Metazoa</taxon>
        <taxon>Ecdysozoa</taxon>
        <taxon>Arthropoda</taxon>
        <taxon>Crustacea</taxon>
        <taxon>Oligostraca</taxon>
        <taxon>Ostracoda</taxon>
        <taxon>Podocopa</taxon>
        <taxon>Podocopida</taxon>
        <taxon>Darwinulocopina</taxon>
        <taxon>Darwinuloidea</taxon>
        <taxon>Darwinulidae</taxon>
        <taxon>Darwinula</taxon>
    </lineage>
</organism>
<feature type="region of interest" description="Disordered" evidence="1">
    <location>
        <begin position="57"/>
        <end position="109"/>
    </location>
</feature>
<accession>A0A7R9AD08</accession>
<gene>
    <name evidence="2" type="ORF">DSTB1V02_LOCUS11384</name>
</gene>
<reference evidence="2" key="1">
    <citation type="submission" date="2020-11" db="EMBL/GenBank/DDBJ databases">
        <authorList>
            <person name="Tran Van P."/>
        </authorList>
    </citation>
    <scope>NUCLEOTIDE SEQUENCE</scope>
</reference>
<evidence type="ECO:0000256" key="1">
    <source>
        <dbReference type="SAM" id="MobiDB-lite"/>
    </source>
</evidence>
<proteinExistence type="predicted"/>
<sequence length="407" mass="46193">MMHFLCGVIRQNHTPGRRNRIKGEKTYDEELETEKVQAATNGPEEYGRIRTHSIEERVFDPHPRGLNANSLFLRPREPHLDRESLTSTERTSPRPREPHLDRDSLTSTRRRTSLCSLVASLEAIQTRGLDSSRRCRTGRQDPQTSRVTSCGPTTLRFEPSRRPYRSRRETINHFPARTNANGRARAAIFQINASDEGEVLSMEPGQFVFRNLSRLVLEDDADDVTTRKLYKGQDECIDTTDPPLPPCHCGLSTCDYESPNDVQCFIRCREAFPNDIVVGVCPSEGNDCLCFCNDRAQIPPDCPGQVNLLPAPRTQDIHCSVDISFKPVSSSLVSCWEELHTHPPLLREGPLLLHIAKMRNVAARSRGGCDHSSLLKKPHENLKRKPHEVFGQRSHENDLMRFETDIS</sequence>
<feature type="compositionally biased region" description="Polar residues" evidence="1">
    <location>
        <begin position="140"/>
        <end position="152"/>
    </location>
</feature>
<keyword evidence="3" id="KW-1185">Reference proteome</keyword>
<dbReference type="AlphaFoldDB" id="A0A7R9AD08"/>
<feature type="compositionally biased region" description="Basic and acidic residues" evidence="1">
    <location>
        <begin position="91"/>
        <end position="104"/>
    </location>
</feature>
<feature type="region of interest" description="Disordered" evidence="1">
    <location>
        <begin position="128"/>
        <end position="152"/>
    </location>
</feature>
<evidence type="ECO:0000313" key="2">
    <source>
        <dbReference type="EMBL" id="CAD7251622.1"/>
    </source>
</evidence>
<dbReference type="EMBL" id="CAJPEV010003675">
    <property type="protein sequence ID" value="CAG0900307.1"/>
    <property type="molecule type" value="Genomic_DNA"/>
</dbReference>
<protein>
    <submittedName>
        <fullName evidence="2">Uncharacterized protein</fullName>
    </submittedName>
</protein>
<dbReference type="Proteomes" id="UP000677054">
    <property type="component" value="Unassembled WGS sequence"/>
</dbReference>